<dbReference type="RefSeq" id="WP_106215262.1">
    <property type="nucleotide sequence ID" value="NZ_PVZF01000016.1"/>
</dbReference>
<reference evidence="1 2" key="1">
    <citation type="submission" date="2018-03" db="EMBL/GenBank/DDBJ databases">
        <title>Genomic Encyclopedia of Archaeal and Bacterial Type Strains, Phase II (KMG-II): from individual species to whole genera.</title>
        <authorList>
            <person name="Goeker M."/>
        </authorList>
    </citation>
    <scope>NUCLEOTIDE SEQUENCE [LARGE SCALE GENOMIC DNA]</scope>
    <source>
        <strain evidence="1 2">DSM 19711</strain>
    </source>
</reference>
<protein>
    <submittedName>
        <fullName evidence="1">Uncharacterized protein</fullName>
    </submittedName>
</protein>
<organism evidence="1 2">
    <name type="scientific">Kineococcus rhizosphaerae</name>
    <dbReference type="NCBI Taxonomy" id="559628"/>
    <lineage>
        <taxon>Bacteria</taxon>
        <taxon>Bacillati</taxon>
        <taxon>Actinomycetota</taxon>
        <taxon>Actinomycetes</taxon>
        <taxon>Kineosporiales</taxon>
        <taxon>Kineosporiaceae</taxon>
        <taxon>Kineococcus</taxon>
    </lineage>
</organism>
<evidence type="ECO:0000313" key="1">
    <source>
        <dbReference type="EMBL" id="PRY10527.1"/>
    </source>
</evidence>
<keyword evidence="2" id="KW-1185">Reference proteome</keyword>
<dbReference type="Proteomes" id="UP000238083">
    <property type="component" value="Unassembled WGS sequence"/>
</dbReference>
<accession>A0A2T0QXI6</accession>
<evidence type="ECO:0000313" key="2">
    <source>
        <dbReference type="Proteomes" id="UP000238083"/>
    </source>
</evidence>
<sequence>MVDTTPTGAGFSRLHRGTPLDEGFAWRDVLPPVVPWHRRTRGGLELPAVGLRLQGPPACGSPGAGFGAAELAEVLRGPFTLLDVSDLRPEEVDEVVAPAIGLLGPDADAVTVAATVRGAPDVEAPGWTRELVALASLLGRRTVDVVLVDLGDVPASPHAVDALRRWKQQTSAAGVSVIAGAARTTGAWRQHLPFDTVVLGAETTLTGEPGDDPPLPAGTDVLRRLERGPLDAGSSDPSVRRRESVCREFGTDLPTAVLHHHLHEFRTTSCLVDVRDEDDVRAVLRAAGSWLSQSLFDRLADADHPS</sequence>
<dbReference type="EMBL" id="PVZF01000016">
    <property type="protein sequence ID" value="PRY10527.1"/>
    <property type="molecule type" value="Genomic_DNA"/>
</dbReference>
<comment type="caution">
    <text evidence="1">The sequence shown here is derived from an EMBL/GenBank/DDBJ whole genome shotgun (WGS) entry which is preliminary data.</text>
</comment>
<name>A0A2T0QXI6_9ACTN</name>
<proteinExistence type="predicted"/>
<dbReference type="AlphaFoldDB" id="A0A2T0QXI6"/>
<gene>
    <name evidence="1" type="ORF">CLV37_11680</name>
</gene>